<evidence type="ECO:0000313" key="3">
    <source>
        <dbReference type="Proteomes" id="UP000265800"/>
    </source>
</evidence>
<dbReference type="AlphaFoldDB" id="A0A399EHX8"/>
<dbReference type="Gene3D" id="1.10.3210.10">
    <property type="entry name" value="Hypothetical protein af1432"/>
    <property type="match status" value="1"/>
</dbReference>
<dbReference type="InterPro" id="IPR003607">
    <property type="entry name" value="HD/PDEase_dom"/>
</dbReference>
<sequence>MVLDRFRKTPFPPKALAYAQELGKNLGVALLTLKERQNTQARLEREERLAYALARLSTFRKADELWAALPQLIGELLGVERTTVLRREGEALRVAFAMGWEAPLGSLLPRDVGIAWAALSERRVQMVTRDDPRVYIRPTHLHDTYAVYVPLHDGHQQDFGVAAAYAQAPFGPEEVSVLEAFGRGAGQALARLEAEAAQARELARVQTLAQVSQRLSAAQTSEELLQRVVEAALEQTQASTSLLCLYRAGEDVLEIVAAAGFAAEKAQGARFERGRGLAWRVLEDQRSLYLNDASQHPEAVYLSGRRTHAAYLGVPLSDPEGRLMGVLSVDTAGVGGRLDPQDRYVVEALAEVTGVTYSRLQALERARCETERYRRLVQMSADLETLDEPTRMAQRALETLIDLTGFSAGGFYRLVLEQPQEGKGFVELLLGYERPGDARLGHFARLPVVLGKGFMGLALATKEVQHIEDYQTWEGAWPSLQAHELRTLLTAPLFLKGAPYGALTLASFGRKAVVSEEDSALLEAVARRLERALERAAHLEEITRTREDALRALGLGLELRDLETKGHTDRVVALTEALGRVLGFPDLEGLRTGAYLHDLGKLAIPDAILLKPGPLTEAEWRIMQSHCDIGFGMLENLGFLSQTARNIVRYHHERMDGSGYPFGLKGEEIPLEARIFAVVDVYDALLQSRPYKPAWSQEEALMELKRQAGKTLDAQVVEAFLALITQPVPSRSAS</sequence>
<feature type="domain" description="HD-GYP" evidence="1">
    <location>
        <begin position="542"/>
        <end position="734"/>
    </location>
</feature>
<evidence type="ECO:0000313" key="2">
    <source>
        <dbReference type="EMBL" id="RIH81922.1"/>
    </source>
</evidence>
<dbReference type="InterPro" id="IPR006675">
    <property type="entry name" value="HDIG_dom"/>
</dbReference>
<name>A0A399EHX8_9DEIN</name>
<dbReference type="NCBIfam" id="TIGR00277">
    <property type="entry name" value="HDIG"/>
    <property type="match status" value="1"/>
</dbReference>
<dbReference type="PROSITE" id="PS51832">
    <property type="entry name" value="HD_GYP"/>
    <property type="match status" value="1"/>
</dbReference>
<dbReference type="CDD" id="cd00077">
    <property type="entry name" value="HDc"/>
    <property type="match status" value="1"/>
</dbReference>
<keyword evidence="2" id="KW-0378">Hydrolase</keyword>
<dbReference type="SMART" id="SM00471">
    <property type="entry name" value="HDc"/>
    <property type="match status" value="1"/>
</dbReference>
<dbReference type="PANTHER" id="PTHR45228:SF8">
    <property type="entry name" value="TWO-COMPONENT RESPONSE REGULATOR-RELATED"/>
    <property type="match status" value="1"/>
</dbReference>
<organism evidence="2 3">
    <name type="scientific">Meiothermus luteus</name>
    <dbReference type="NCBI Taxonomy" id="2026184"/>
    <lineage>
        <taxon>Bacteria</taxon>
        <taxon>Thermotogati</taxon>
        <taxon>Deinococcota</taxon>
        <taxon>Deinococci</taxon>
        <taxon>Thermales</taxon>
        <taxon>Thermaceae</taxon>
        <taxon>Meiothermus</taxon>
    </lineage>
</organism>
<dbReference type="GO" id="GO:0071111">
    <property type="term" value="F:cyclic-guanylate-specific phosphodiesterase activity"/>
    <property type="evidence" value="ECO:0007669"/>
    <property type="project" value="UniProtKB-EC"/>
</dbReference>
<dbReference type="RefSeq" id="WP_245958993.1">
    <property type="nucleotide sequence ID" value="NZ_QWKZ01000131.1"/>
</dbReference>
<proteinExistence type="predicted"/>
<dbReference type="PANTHER" id="PTHR45228">
    <property type="entry name" value="CYCLIC DI-GMP PHOSPHODIESTERASE TM_0186-RELATED"/>
    <property type="match status" value="1"/>
</dbReference>
<dbReference type="Pfam" id="PF01590">
    <property type="entry name" value="GAF"/>
    <property type="match status" value="1"/>
</dbReference>
<gene>
    <name evidence="2" type="primary">rpfG_4</name>
    <name evidence="2" type="ORF">Mlute_02658</name>
</gene>
<dbReference type="Pfam" id="PF13185">
    <property type="entry name" value="GAF_2"/>
    <property type="match status" value="2"/>
</dbReference>
<protein>
    <submittedName>
        <fullName evidence="2">Cyclic di-GMP phosphodiesterase response regulator RpfG</fullName>
        <ecNumber evidence="2">3.1.4.52</ecNumber>
    </submittedName>
</protein>
<dbReference type="InterPro" id="IPR029016">
    <property type="entry name" value="GAF-like_dom_sf"/>
</dbReference>
<dbReference type="Gene3D" id="3.30.450.40">
    <property type="match status" value="3"/>
</dbReference>
<dbReference type="Pfam" id="PF13487">
    <property type="entry name" value="HD_5"/>
    <property type="match status" value="1"/>
</dbReference>
<evidence type="ECO:0000259" key="1">
    <source>
        <dbReference type="PROSITE" id="PS51832"/>
    </source>
</evidence>
<dbReference type="InterPro" id="IPR052020">
    <property type="entry name" value="Cyclic_di-GMP/3'3'-cGAMP_PDE"/>
</dbReference>
<dbReference type="InterPro" id="IPR003018">
    <property type="entry name" value="GAF"/>
</dbReference>
<dbReference type="SMART" id="SM00065">
    <property type="entry name" value="GAF"/>
    <property type="match status" value="3"/>
</dbReference>
<dbReference type="SUPFAM" id="SSF109604">
    <property type="entry name" value="HD-domain/PDEase-like"/>
    <property type="match status" value="1"/>
</dbReference>
<dbReference type="SUPFAM" id="SSF55781">
    <property type="entry name" value="GAF domain-like"/>
    <property type="match status" value="3"/>
</dbReference>
<comment type="caution">
    <text evidence="2">The sequence shown here is derived from an EMBL/GenBank/DDBJ whole genome shotgun (WGS) entry which is preliminary data.</text>
</comment>
<accession>A0A399EHX8</accession>
<dbReference type="EMBL" id="QWKZ01000131">
    <property type="protein sequence ID" value="RIH81922.1"/>
    <property type="molecule type" value="Genomic_DNA"/>
</dbReference>
<reference evidence="2 3" key="1">
    <citation type="submission" date="2018-08" db="EMBL/GenBank/DDBJ databases">
        <title>Meiothermus luteus KCTC 52599 genome sequencing project.</title>
        <authorList>
            <person name="Da Costa M.S."/>
            <person name="Albuquerque L."/>
            <person name="Raposo P."/>
            <person name="Froufe H.J.C."/>
            <person name="Barroso C.S."/>
            <person name="Egas C."/>
        </authorList>
    </citation>
    <scope>NUCLEOTIDE SEQUENCE [LARGE SCALE GENOMIC DNA]</scope>
    <source>
        <strain evidence="2 3">KCTC 52599</strain>
    </source>
</reference>
<keyword evidence="3" id="KW-1185">Reference proteome</keyword>
<dbReference type="Proteomes" id="UP000265800">
    <property type="component" value="Unassembled WGS sequence"/>
</dbReference>
<dbReference type="EC" id="3.1.4.52" evidence="2"/>
<dbReference type="InterPro" id="IPR037522">
    <property type="entry name" value="HD_GYP_dom"/>
</dbReference>